<gene>
    <name evidence="2" type="ORF">MONBRDRAFT_10518</name>
</gene>
<dbReference type="InParanoid" id="A9V6L2"/>
<name>A9V6L2_MONBE</name>
<feature type="signal peptide" evidence="1">
    <location>
        <begin position="1"/>
        <end position="18"/>
    </location>
</feature>
<proteinExistence type="predicted"/>
<reference evidence="2 3" key="1">
    <citation type="journal article" date="2008" name="Nature">
        <title>The genome of the choanoflagellate Monosiga brevicollis and the origin of metazoans.</title>
        <authorList>
            <consortium name="JGI Sequencing"/>
            <person name="King N."/>
            <person name="Westbrook M.J."/>
            <person name="Young S.L."/>
            <person name="Kuo A."/>
            <person name="Abedin M."/>
            <person name="Chapman J."/>
            <person name="Fairclough S."/>
            <person name="Hellsten U."/>
            <person name="Isogai Y."/>
            <person name="Letunic I."/>
            <person name="Marr M."/>
            <person name="Pincus D."/>
            <person name="Putnam N."/>
            <person name="Rokas A."/>
            <person name="Wright K.J."/>
            <person name="Zuzow R."/>
            <person name="Dirks W."/>
            <person name="Good M."/>
            <person name="Goodstein D."/>
            <person name="Lemons D."/>
            <person name="Li W."/>
            <person name="Lyons J.B."/>
            <person name="Morris A."/>
            <person name="Nichols S."/>
            <person name="Richter D.J."/>
            <person name="Salamov A."/>
            <person name="Bork P."/>
            <person name="Lim W.A."/>
            <person name="Manning G."/>
            <person name="Miller W.T."/>
            <person name="McGinnis W."/>
            <person name="Shapiro H."/>
            <person name="Tjian R."/>
            <person name="Grigoriev I.V."/>
            <person name="Rokhsar D."/>
        </authorList>
    </citation>
    <scope>NUCLEOTIDE SEQUENCE [LARGE SCALE GENOMIC DNA]</scope>
    <source>
        <strain evidence="3">MX1 / ATCC 50154</strain>
    </source>
</reference>
<evidence type="ECO:0000256" key="1">
    <source>
        <dbReference type="SAM" id="SignalP"/>
    </source>
</evidence>
<sequence>MAFLLAEVSLQALGMAAAAAHRCEETLYAGLVRVVRHDWLPSRVFDRLGHRAPRRCVSTKEEMLVRVKAASVTKIVMLNHTYDDVQAFTARVPSISMSSLIWTTRDVALATLEETRRLPYTKRWIQDCDDNICALIRDSRRPLIIITHNEATHYFDQAVDAVRFLRHAMGRNHYVIVCSHRGVQEEKSVRTLLRLTGLTDPADQDIIWNTVQPVSNSTTLTGLYVADLSDNTLLRVGHTFHRGATWTIVLQPNLEDANVLLPRIYRQSPSTGTFFFFAGPSNARHGAPLLGGQCFTVTDFMCLLENQRRRSLPDIIIVLATGNAMRQARAVEASLGNGRDPRWLIRQNLLNILGKKHPFAMSWSTTLCGDDSSFDRKISDGRPPKMAHLAVPAPSEAEHAERTTMSLAVLFRRFPRAGWHCNWQRPPVRFSSDRIGTSRGVRELVKADNARQRLPLILWPMGVAPGNNVATIGVALDSYDRDAQERARTPSD</sequence>
<dbReference type="AlphaFoldDB" id="A9V6L2"/>
<evidence type="ECO:0000313" key="2">
    <source>
        <dbReference type="EMBL" id="EDQ86827.1"/>
    </source>
</evidence>
<dbReference type="Proteomes" id="UP000001357">
    <property type="component" value="Unassembled WGS sequence"/>
</dbReference>
<protein>
    <submittedName>
        <fullName evidence="2">Uncharacterized protein</fullName>
    </submittedName>
</protein>
<organism evidence="2 3">
    <name type="scientific">Monosiga brevicollis</name>
    <name type="common">Choanoflagellate</name>
    <dbReference type="NCBI Taxonomy" id="81824"/>
    <lineage>
        <taxon>Eukaryota</taxon>
        <taxon>Choanoflagellata</taxon>
        <taxon>Craspedida</taxon>
        <taxon>Salpingoecidae</taxon>
        <taxon>Monosiga</taxon>
    </lineage>
</organism>
<dbReference type="KEGG" id="mbr:MONBRDRAFT_10518"/>
<feature type="chain" id="PRO_5002742869" evidence="1">
    <location>
        <begin position="19"/>
        <end position="492"/>
    </location>
</feature>
<accession>A9V6L2</accession>
<dbReference type="RefSeq" id="XP_001748372.1">
    <property type="nucleotide sequence ID" value="XM_001748320.1"/>
</dbReference>
<keyword evidence="3" id="KW-1185">Reference proteome</keyword>
<dbReference type="GeneID" id="5893663"/>
<dbReference type="EMBL" id="CH991563">
    <property type="protein sequence ID" value="EDQ86827.1"/>
    <property type="molecule type" value="Genomic_DNA"/>
</dbReference>
<keyword evidence="1" id="KW-0732">Signal</keyword>
<evidence type="ECO:0000313" key="3">
    <source>
        <dbReference type="Proteomes" id="UP000001357"/>
    </source>
</evidence>